<gene>
    <name evidence="2" type="ORF">BpHYR1_041789</name>
</gene>
<evidence type="ECO:0000256" key="1">
    <source>
        <dbReference type="SAM" id="MobiDB-lite"/>
    </source>
</evidence>
<evidence type="ECO:0000313" key="2">
    <source>
        <dbReference type="EMBL" id="RNA10503.1"/>
    </source>
</evidence>
<name>A0A3M7QGZ7_BRAPC</name>
<dbReference type="AlphaFoldDB" id="A0A3M7QGZ7"/>
<dbReference type="EMBL" id="REGN01006177">
    <property type="protein sequence ID" value="RNA10503.1"/>
    <property type="molecule type" value="Genomic_DNA"/>
</dbReference>
<proteinExistence type="predicted"/>
<evidence type="ECO:0000313" key="3">
    <source>
        <dbReference type="Proteomes" id="UP000276133"/>
    </source>
</evidence>
<keyword evidence="3" id="KW-1185">Reference proteome</keyword>
<feature type="region of interest" description="Disordered" evidence="1">
    <location>
        <begin position="58"/>
        <end position="79"/>
    </location>
</feature>
<dbReference type="Proteomes" id="UP000276133">
    <property type="component" value="Unassembled WGS sequence"/>
</dbReference>
<comment type="caution">
    <text evidence="2">The sequence shown here is derived from an EMBL/GenBank/DDBJ whole genome shotgun (WGS) entry which is preliminary data.</text>
</comment>
<protein>
    <submittedName>
        <fullName evidence="2">Uncharacterized protein</fullName>
    </submittedName>
</protein>
<accession>A0A3M7QGZ7</accession>
<reference evidence="2 3" key="1">
    <citation type="journal article" date="2018" name="Sci. Rep.">
        <title>Genomic signatures of local adaptation to the degree of environmental predictability in rotifers.</title>
        <authorList>
            <person name="Franch-Gras L."/>
            <person name="Hahn C."/>
            <person name="Garcia-Roger E.M."/>
            <person name="Carmona M.J."/>
            <person name="Serra M."/>
            <person name="Gomez A."/>
        </authorList>
    </citation>
    <scope>NUCLEOTIDE SEQUENCE [LARGE SCALE GENOMIC DNA]</scope>
    <source>
        <strain evidence="2">HYR1</strain>
    </source>
</reference>
<organism evidence="2 3">
    <name type="scientific">Brachionus plicatilis</name>
    <name type="common">Marine rotifer</name>
    <name type="synonym">Brachionus muelleri</name>
    <dbReference type="NCBI Taxonomy" id="10195"/>
    <lineage>
        <taxon>Eukaryota</taxon>
        <taxon>Metazoa</taxon>
        <taxon>Spiralia</taxon>
        <taxon>Gnathifera</taxon>
        <taxon>Rotifera</taxon>
        <taxon>Eurotatoria</taxon>
        <taxon>Monogononta</taxon>
        <taxon>Pseudotrocha</taxon>
        <taxon>Ploima</taxon>
        <taxon>Brachionidae</taxon>
        <taxon>Brachionus</taxon>
    </lineage>
</organism>
<sequence length="79" mass="9159">MATNYTEYMLFPIFFTSCKPIGKILLYYKNLNIRLHIKKLTIIFGKKLNKLKCITNTQSNKKNKKPSGNFPKSGIMNTI</sequence>